<organism evidence="3 4">
    <name type="scientific">Streptomyces flavalbus</name>
    <dbReference type="NCBI Taxonomy" id="2665155"/>
    <lineage>
        <taxon>Bacteria</taxon>
        <taxon>Bacillati</taxon>
        <taxon>Actinomycetota</taxon>
        <taxon>Actinomycetes</taxon>
        <taxon>Kitasatosporales</taxon>
        <taxon>Streptomycetaceae</taxon>
        <taxon>Streptomyces</taxon>
    </lineage>
</organism>
<dbReference type="RefSeq" id="WP_381613981.1">
    <property type="nucleotide sequence ID" value="NZ_JBHTEB010000001.1"/>
</dbReference>
<feature type="region of interest" description="Disordered" evidence="1">
    <location>
        <begin position="190"/>
        <end position="212"/>
    </location>
</feature>
<name>A0ABW2WEQ1_9ACTN</name>
<sequence length="212" mass="22709">MTSRSPRQPSPGRRPPLSRRRARPSGTPVTRRPARAAVCAVTALLWLSSSAAPAPAYATDLSESRARVLTLVNDHRAVAGCRAVRPSPALRRAAQRHSAEMSRRGVFSHRGARGSGPSDRARAAGYRPSRLAENIAVGQRTAAQVVTAWMRSPPHRRALLNCAYLDIGLGVVPSPDGPWWTLMLGTTHSGPAWSRSTARPSPSSPHVSDPSV</sequence>
<feature type="compositionally biased region" description="Low complexity" evidence="1">
    <location>
        <begin position="191"/>
        <end position="212"/>
    </location>
</feature>
<comment type="caution">
    <text evidence="3">The sequence shown here is derived from an EMBL/GenBank/DDBJ whole genome shotgun (WGS) entry which is preliminary data.</text>
</comment>
<dbReference type="PANTHER" id="PTHR31157:SF1">
    <property type="entry name" value="SCP DOMAIN-CONTAINING PROTEIN"/>
    <property type="match status" value="1"/>
</dbReference>
<dbReference type="Proteomes" id="UP001597023">
    <property type="component" value="Unassembled WGS sequence"/>
</dbReference>
<accession>A0ABW2WEQ1</accession>
<reference evidence="4" key="1">
    <citation type="journal article" date="2019" name="Int. J. Syst. Evol. Microbiol.">
        <title>The Global Catalogue of Microorganisms (GCM) 10K type strain sequencing project: providing services to taxonomists for standard genome sequencing and annotation.</title>
        <authorList>
            <consortium name="The Broad Institute Genomics Platform"/>
            <consortium name="The Broad Institute Genome Sequencing Center for Infectious Disease"/>
            <person name="Wu L."/>
            <person name="Ma J."/>
        </authorList>
    </citation>
    <scope>NUCLEOTIDE SEQUENCE [LARGE SCALE GENOMIC DNA]</scope>
    <source>
        <strain evidence="4">CGMCC 4.7400</strain>
    </source>
</reference>
<dbReference type="EMBL" id="JBHTEB010000001">
    <property type="protein sequence ID" value="MFD0317897.1"/>
    <property type="molecule type" value="Genomic_DNA"/>
</dbReference>
<dbReference type="Pfam" id="PF00188">
    <property type="entry name" value="CAP"/>
    <property type="match status" value="1"/>
</dbReference>
<keyword evidence="4" id="KW-1185">Reference proteome</keyword>
<dbReference type="Gene3D" id="3.40.33.10">
    <property type="entry name" value="CAP"/>
    <property type="match status" value="1"/>
</dbReference>
<feature type="region of interest" description="Disordered" evidence="1">
    <location>
        <begin position="1"/>
        <end position="34"/>
    </location>
</feature>
<proteinExistence type="predicted"/>
<protein>
    <submittedName>
        <fullName evidence="3">CAP domain-containing protein</fullName>
    </submittedName>
</protein>
<evidence type="ECO:0000259" key="2">
    <source>
        <dbReference type="Pfam" id="PF00188"/>
    </source>
</evidence>
<gene>
    <name evidence="3" type="ORF">ACFQZ6_27520</name>
</gene>
<evidence type="ECO:0000256" key="1">
    <source>
        <dbReference type="SAM" id="MobiDB-lite"/>
    </source>
</evidence>
<feature type="domain" description="SCP" evidence="2">
    <location>
        <begin position="69"/>
        <end position="181"/>
    </location>
</feature>
<dbReference type="CDD" id="cd05379">
    <property type="entry name" value="CAP_bacterial"/>
    <property type="match status" value="1"/>
</dbReference>
<dbReference type="SUPFAM" id="SSF55797">
    <property type="entry name" value="PR-1-like"/>
    <property type="match status" value="1"/>
</dbReference>
<dbReference type="InterPro" id="IPR014044">
    <property type="entry name" value="CAP_dom"/>
</dbReference>
<dbReference type="InterPro" id="IPR035940">
    <property type="entry name" value="CAP_sf"/>
</dbReference>
<dbReference type="PANTHER" id="PTHR31157">
    <property type="entry name" value="SCP DOMAIN-CONTAINING PROTEIN"/>
    <property type="match status" value="1"/>
</dbReference>
<evidence type="ECO:0000313" key="4">
    <source>
        <dbReference type="Proteomes" id="UP001597023"/>
    </source>
</evidence>
<feature type="region of interest" description="Disordered" evidence="1">
    <location>
        <begin position="96"/>
        <end position="127"/>
    </location>
</feature>
<evidence type="ECO:0000313" key="3">
    <source>
        <dbReference type="EMBL" id="MFD0317897.1"/>
    </source>
</evidence>